<dbReference type="Gene3D" id="3.40.830.10">
    <property type="entry name" value="LigB-like"/>
    <property type="match status" value="1"/>
</dbReference>
<evidence type="ECO:0000313" key="8">
    <source>
        <dbReference type="Proteomes" id="UP000030185"/>
    </source>
</evidence>
<evidence type="ECO:0000256" key="4">
    <source>
        <dbReference type="ARBA" id="ARBA00022833"/>
    </source>
</evidence>
<reference evidence="7 8" key="1">
    <citation type="submission" date="2014-09" db="EMBL/GenBank/DDBJ databases">
        <title>Sporocytophaga myxococcoides PG-01 genome sequencing.</title>
        <authorList>
            <person name="Liu L."/>
            <person name="Gao P.J."/>
            <person name="Chen G.J."/>
            <person name="Wang L.S."/>
        </authorList>
    </citation>
    <scope>NUCLEOTIDE SEQUENCE [LARGE SCALE GENOMIC DNA]</scope>
    <source>
        <strain evidence="7 8">PG-01</strain>
    </source>
</reference>
<dbReference type="RefSeq" id="WP_197060094.1">
    <property type="nucleotide sequence ID" value="NZ_BBLT01000006.1"/>
</dbReference>
<keyword evidence="3" id="KW-0479">Metal-binding</keyword>
<dbReference type="SUPFAM" id="SSF53213">
    <property type="entry name" value="LigB-like"/>
    <property type="match status" value="1"/>
</dbReference>
<gene>
    <name evidence="7" type="ORF">MYP_3133</name>
</gene>
<dbReference type="EMBL" id="BBLT01000006">
    <property type="protein sequence ID" value="GAL85904.1"/>
    <property type="molecule type" value="Genomic_DNA"/>
</dbReference>
<keyword evidence="4" id="KW-0862">Zinc</keyword>
<sequence>MNRTDFLKILALMPFAGGAVNLKELNKFTSEFESTETMPVLFLGHGSPMNALQQNEFSKGWQETGKSLPTPKAILCISAHWETKGTFVTAMTKPKTIHDFGGFPRELHEYQYPAPGSPELANEVKGIVRKTSVELDHNWGLDHGSWSVITHLYPGANIPVIQMSMDYTKDPLWHYELAKELSVLRQKGILIMGSGNIVHNLHRADWNTKGGFDWAIEANEKVKKLILENNHKSLVNYHQLGKEVQLAVPSPEHYMPLLYALGLKKNEETPVLFNDKTELGSISMTSVKLSK</sequence>
<dbReference type="eggNOG" id="COG3384">
    <property type="taxonomic scope" value="Bacteria"/>
</dbReference>
<dbReference type="PANTHER" id="PTHR30096:SF0">
    <property type="entry name" value="4,5-DOPA DIOXYGENASE EXTRADIOL-LIKE PROTEIN"/>
    <property type="match status" value="1"/>
</dbReference>
<dbReference type="CDD" id="cd07363">
    <property type="entry name" value="45_DOPA_Dioxygenase"/>
    <property type="match status" value="1"/>
</dbReference>
<evidence type="ECO:0000256" key="3">
    <source>
        <dbReference type="ARBA" id="ARBA00022723"/>
    </source>
</evidence>
<dbReference type="STRING" id="153721.MYP_3133"/>
<dbReference type="GO" id="GO:0008198">
    <property type="term" value="F:ferrous iron binding"/>
    <property type="evidence" value="ECO:0007669"/>
    <property type="project" value="InterPro"/>
</dbReference>
<comment type="cofactor">
    <cofactor evidence="1">
        <name>Zn(2+)</name>
        <dbReference type="ChEBI" id="CHEBI:29105"/>
    </cofactor>
</comment>
<evidence type="ECO:0000256" key="5">
    <source>
        <dbReference type="ARBA" id="ARBA00023002"/>
    </source>
</evidence>
<keyword evidence="8" id="KW-1185">Reference proteome</keyword>
<dbReference type="AlphaFoldDB" id="A0A098LHI4"/>
<protein>
    <submittedName>
        <fullName evidence="7">Aromatic ring-cleaving dioxygenase</fullName>
    </submittedName>
</protein>
<evidence type="ECO:0000259" key="6">
    <source>
        <dbReference type="Pfam" id="PF02900"/>
    </source>
</evidence>
<evidence type="ECO:0000256" key="1">
    <source>
        <dbReference type="ARBA" id="ARBA00001947"/>
    </source>
</evidence>
<dbReference type="InterPro" id="IPR004183">
    <property type="entry name" value="Xdiol_dOase_suB"/>
</dbReference>
<keyword evidence="7" id="KW-0223">Dioxygenase</keyword>
<dbReference type="PANTHER" id="PTHR30096">
    <property type="entry name" value="4,5-DOPA DIOXYGENASE EXTRADIOL-LIKE PROTEIN"/>
    <property type="match status" value="1"/>
</dbReference>
<comment type="caution">
    <text evidence="7">The sequence shown here is derived from an EMBL/GenBank/DDBJ whole genome shotgun (WGS) entry which is preliminary data.</text>
</comment>
<dbReference type="Proteomes" id="UP000030185">
    <property type="component" value="Unassembled WGS sequence"/>
</dbReference>
<organism evidence="7 8">
    <name type="scientific">Sporocytophaga myxococcoides</name>
    <dbReference type="NCBI Taxonomy" id="153721"/>
    <lineage>
        <taxon>Bacteria</taxon>
        <taxon>Pseudomonadati</taxon>
        <taxon>Bacteroidota</taxon>
        <taxon>Cytophagia</taxon>
        <taxon>Cytophagales</taxon>
        <taxon>Cytophagaceae</taxon>
        <taxon>Sporocytophaga</taxon>
    </lineage>
</organism>
<name>A0A098LHI4_9BACT</name>
<dbReference type="GO" id="GO:0008270">
    <property type="term" value="F:zinc ion binding"/>
    <property type="evidence" value="ECO:0007669"/>
    <property type="project" value="InterPro"/>
</dbReference>
<accession>A0A098LHI4</accession>
<evidence type="ECO:0000256" key="2">
    <source>
        <dbReference type="ARBA" id="ARBA00007581"/>
    </source>
</evidence>
<dbReference type="GO" id="GO:0016702">
    <property type="term" value="F:oxidoreductase activity, acting on single donors with incorporation of molecular oxygen, incorporation of two atoms of oxygen"/>
    <property type="evidence" value="ECO:0007669"/>
    <property type="project" value="UniProtKB-ARBA"/>
</dbReference>
<dbReference type="NCBIfam" id="NF007914">
    <property type="entry name" value="PRK10628.1"/>
    <property type="match status" value="1"/>
</dbReference>
<dbReference type="InterPro" id="IPR014436">
    <property type="entry name" value="Extradiol_dOase_DODA"/>
</dbReference>
<dbReference type="PIRSF" id="PIRSF006157">
    <property type="entry name" value="Doxgns_DODA"/>
    <property type="match status" value="1"/>
</dbReference>
<proteinExistence type="inferred from homology"/>
<dbReference type="Pfam" id="PF02900">
    <property type="entry name" value="LigB"/>
    <property type="match status" value="1"/>
</dbReference>
<feature type="domain" description="Extradiol ring-cleavage dioxygenase class III enzyme subunit B" evidence="6">
    <location>
        <begin position="45"/>
        <end position="266"/>
    </location>
</feature>
<comment type="similarity">
    <text evidence="2">Belongs to the DODA-type extradiol aromatic ring-opening dioxygenase family.</text>
</comment>
<keyword evidence="5" id="KW-0560">Oxidoreductase</keyword>
<evidence type="ECO:0000313" key="7">
    <source>
        <dbReference type="EMBL" id="GAL85904.1"/>
    </source>
</evidence>